<reference evidence="4 5" key="1">
    <citation type="journal article" name="Front. Microbiol.">
        <title>Sugar Metabolism of the First Thermophilic Planctomycete Thermogutta terrifontis: Comparative Genomic and Transcriptomic Approaches.</title>
        <authorList>
            <person name="Elcheninov A.G."/>
            <person name="Menzel P."/>
            <person name="Gudbergsdottir S.R."/>
            <person name="Slesarev A.I."/>
            <person name="Kadnikov V.V."/>
            <person name="Krogh A."/>
            <person name="Bonch-Osmolovskaya E.A."/>
            <person name="Peng X."/>
            <person name="Kublanov I.V."/>
        </authorList>
    </citation>
    <scope>NUCLEOTIDE SEQUENCE [LARGE SCALE GENOMIC DNA]</scope>
    <source>
        <strain evidence="4 5">R1</strain>
    </source>
</reference>
<evidence type="ECO:0000313" key="5">
    <source>
        <dbReference type="Proteomes" id="UP000215086"/>
    </source>
</evidence>
<dbReference type="EMBL" id="CP018477">
    <property type="protein sequence ID" value="ASV73617.1"/>
    <property type="molecule type" value="Genomic_DNA"/>
</dbReference>
<feature type="transmembrane region" description="Helical" evidence="2">
    <location>
        <begin position="97"/>
        <end position="120"/>
    </location>
</feature>
<dbReference type="Gene3D" id="1.20.120.1220">
    <property type="match status" value="1"/>
</dbReference>
<comment type="similarity">
    <text evidence="1">Belongs to the peptidase A24 family.</text>
</comment>
<evidence type="ECO:0000256" key="2">
    <source>
        <dbReference type="SAM" id="Phobius"/>
    </source>
</evidence>
<feature type="transmembrane region" description="Helical" evidence="2">
    <location>
        <begin position="30"/>
        <end position="49"/>
    </location>
</feature>
<dbReference type="PANTHER" id="PTHR30487:SF0">
    <property type="entry name" value="PREPILIN LEADER PEPTIDASE_N-METHYLTRANSFERASE-RELATED"/>
    <property type="match status" value="1"/>
</dbReference>
<keyword evidence="2" id="KW-1133">Transmembrane helix</keyword>
<dbReference type="InterPro" id="IPR050882">
    <property type="entry name" value="Prepilin_peptidase/N-MTase"/>
</dbReference>
<dbReference type="InterPro" id="IPR000045">
    <property type="entry name" value="Prepilin_IV_endopep_pep"/>
</dbReference>
<name>A0A286RCH7_9BACT</name>
<protein>
    <submittedName>
        <fullName evidence="4">Type IV prepilin peptidase TadV/CpaA</fullName>
    </submittedName>
</protein>
<dbReference type="Proteomes" id="UP000215086">
    <property type="component" value="Chromosome"/>
</dbReference>
<evidence type="ECO:0000259" key="3">
    <source>
        <dbReference type="Pfam" id="PF01478"/>
    </source>
</evidence>
<keyword evidence="5" id="KW-1185">Reference proteome</keyword>
<keyword evidence="2" id="KW-0472">Membrane</keyword>
<dbReference type="GO" id="GO:0005886">
    <property type="term" value="C:plasma membrane"/>
    <property type="evidence" value="ECO:0007669"/>
    <property type="project" value="TreeGrafter"/>
</dbReference>
<gene>
    <name evidence="4" type="ORF">THTE_1015</name>
</gene>
<dbReference type="GO" id="GO:0006465">
    <property type="term" value="P:signal peptide processing"/>
    <property type="evidence" value="ECO:0007669"/>
    <property type="project" value="TreeGrafter"/>
</dbReference>
<feature type="transmembrane region" description="Helical" evidence="2">
    <location>
        <begin position="157"/>
        <end position="177"/>
    </location>
</feature>
<sequence>MSMLDSLTVAVAVLVITLGAAITDLRERRIPNVLTVPAMAAGLLFHGLLPWGQGWLFALTGFALGAGLLLLPYILGGGGMGDIKLLAALGTWLGPRGLLIAFACGVIVGAAFTLVCLVTGKSLEELVRPMARASQPHDAGSGVASRAKRFTTSSRKALPFAVPLAVGTWLMVAMALVRGGWY</sequence>
<proteinExistence type="inferred from homology"/>
<dbReference type="PANTHER" id="PTHR30487">
    <property type="entry name" value="TYPE 4 PREPILIN-LIKE PROTEINS LEADER PEPTIDE-PROCESSING ENZYME"/>
    <property type="match status" value="1"/>
</dbReference>
<feature type="transmembrane region" description="Helical" evidence="2">
    <location>
        <begin position="6"/>
        <end position="23"/>
    </location>
</feature>
<dbReference type="KEGG" id="ttf:THTE_1015"/>
<keyword evidence="2" id="KW-0812">Transmembrane</keyword>
<organism evidence="4 5">
    <name type="scientific">Thermogutta terrifontis</name>
    <dbReference type="NCBI Taxonomy" id="1331910"/>
    <lineage>
        <taxon>Bacteria</taxon>
        <taxon>Pseudomonadati</taxon>
        <taxon>Planctomycetota</taxon>
        <taxon>Planctomycetia</taxon>
        <taxon>Pirellulales</taxon>
        <taxon>Thermoguttaceae</taxon>
        <taxon>Thermogutta</taxon>
    </lineage>
</organism>
<dbReference type="AlphaFoldDB" id="A0A286RCH7"/>
<dbReference type="Pfam" id="PF01478">
    <property type="entry name" value="Peptidase_A24"/>
    <property type="match status" value="1"/>
</dbReference>
<dbReference type="OrthoDB" id="5508079at2"/>
<evidence type="ECO:0000313" key="4">
    <source>
        <dbReference type="EMBL" id="ASV73617.1"/>
    </source>
</evidence>
<feature type="transmembrane region" description="Helical" evidence="2">
    <location>
        <begin position="55"/>
        <end position="76"/>
    </location>
</feature>
<evidence type="ECO:0000256" key="1">
    <source>
        <dbReference type="ARBA" id="ARBA00005801"/>
    </source>
</evidence>
<dbReference type="GO" id="GO:0004190">
    <property type="term" value="F:aspartic-type endopeptidase activity"/>
    <property type="evidence" value="ECO:0007669"/>
    <property type="project" value="InterPro"/>
</dbReference>
<feature type="domain" description="Prepilin type IV endopeptidase peptidase" evidence="3">
    <location>
        <begin position="13"/>
        <end position="114"/>
    </location>
</feature>
<accession>A0A286RCH7</accession>